<dbReference type="SUPFAM" id="SSF51556">
    <property type="entry name" value="Metallo-dependent hydrolases"/>
    <property type="match status" value="1"/>
</dbReference>
<evidence type="ECO:0000313" key="4">
    <source>
        <dbReference type="Proteomes" id="UP000001522"/>
    </source>
</evidence>
<evidence type="ECO:0000256" key="1">
    <source>
        <dbReference type="ARBA" id="ARBA00022801"/>
    </source>
</evidence>
<gene>
    <name evidence="3" type="ordered locus">HMU14400</name>
</gene>
<dbReference type="KEGG" id="hms:HMU14400"/>
<dbReference type="AlphaFoldDB" id="D3UJL5"/>
<dbReference type="STRING" id="679897.HMU14400"/>
<dbReference type="eggNOG" id="COG0402">
    <property type="taxonomic scope" value="Bacteria"/>
</dbReference>
<dbReference type="Pfam" id="PF01979">
    <property type="entry name" value="Amidohydro_1"/>
    <property type="match status" value="1"/>
</dbReference>
<dbReference type="InterPro" id="IPR050287">
    <property type="entry name" value="MTA/SAH_deaminase"/>
</dbReference>
<dbReference type="SUPFAM" id="SSF51338">
    <property type="entry name" value="Composite domain of metallo-dependent hydrolases"/>
    <property type="match status" value="1"/>
</dbReference>
<evidence type="ECO:0000313" key="3">
    <source>
        <dbReference type="EMBL" id="CBG40692.1"/>
    </source>
</evidence>
<dbReference type="InterPro" id="IPR032466">
    <property type="entry name" value="Metal_Hydrolase"/>
</dbReference>
<sequence>MQVIGASKIFLCDEKFHILENGGIAFEKGKIKDLGDYQKLCMQYGGGEFFENSVLLPTFTNPHIHFEFSANHANFLYGSFDKWLDSVMQKREDVLNDNTKAIKEAIGQQLDSGVGSVGAISSYGDDMEILASCPLKVVFFHEALGSNAAALDFLHQNFLQRLEHSKALQSESFFPGIALHSPYSVHFVFAKKLLELARKENYPTSVHFLESSIEREWLEHSSGWFLEFFKKTLQVKNPRSLYEIEEFIELFLGLDTLFVHCLHATESEISKLTQTGYIITCPRSNRLLNNKLFPLQQAPIHKILFATDGKSSNNNLNFLEELRTALFAYANEDLENLAKNLLLSATRYGAESLRLNSGSLCKGLDADFSIFEIEQITQSKQAPLQFLLQAQKAKALFINGKKILG</sequence>
<keyword evidence="1 3" id="KW-0378">Hydrolase</keyword>
<dbReference type="PANTHER" id="PTHR43794:SF11">
    <property type="entry name" value="AMIDOHYDROLASE-RELATED DOMAIN-CONTAINING PROTEIN"/>
    <property type="match status" value="1"/>
</dbReference>
<name>D3UJL5_HELM1</name>
<dbReference type="EMBL" id="FN555004">
    <property type="protein sequence ID" value="CBG40692.1"/>
    <property type="molecule type" value="Genomic_DNA"/>
</dbReference>
<organism evidence="3 4">
    <name type="scientific">Helicobacter mustelae (strain ATCC 43772 / CCUG 25715 / CIP 103759 / LMG 18044 / NCTC 12198 / R85-136P)</name>
    <name type="common">Campylobacter mustelae</name>
    <dbReference type="NCBI Taxonomy" id="679897"/>
    <lineage>
        <taxon>Bacteria</taxon>
        <taxon>Pseudomonadati</taxon>
        <taxon>Campylobacterota</taxon>
        <taxon>Epsilonproteobacteria</taxon>
        <taxon>Campylobacterales</taxon>
        <taxon>Helicobacteraceae</taxon>
        <taxon>Helicobacter</taxon>
    </lineage>
</organism>
<protein>
    <submittedName>
        <fullName evidence="3">Putative Amidohydrolase family protein</fullName>
    </submittedName>
</protein>
<dbReference type="PANTHER" id="PTHR43794">
    <property type="entry name" value="AMINOHYDROLASE SSNA-RELATED"/>
    <property type="match status" value="1"/>
</dbReference>
<dbReference type="Proteomes" id="UP000001522">
    <property type="component" value="Chromosome"/>
</dbReference>
<dbReference type="RefSeq" id="WP_013023755.1">
    <property type="nucleotide sequence ID" value="NC_013949.1"/>
</dbReference>
<dbReference type="InterPro" id="IPR006680">
    <property type="entry name" value="Amidohydro-rel"/>
</dbReference>
<evidence type="ECO:0000259" key="2">
    <source>
        <dbReference type="Pfam" id="PF01979"/>
    </source>
</evidence>
<dbReference type="Gene3D" id="3.20.20.140">
    <property type="entry name" value="Metal-dependent hydrolases"/>
    <property type="match status" value="1"/>
</dbReference>
<proteinExistence type="predicted"/>
<keyword evidence="4" id="KW-1185">Reference proteome</keyword>
<feature type="domain" description="Amidohydrolase-related" evidence="2">
    <location>
        <begin position="54"/>
        <end position="401"/>
    </location>
</feature>
<dbReference type="Gene3D" id="2.30.40.10">
    <property type="entry name" value="Urease, subunit C, domain 1"/>
    <property type="match status" value="1"/>
</dbReference>
<dbReference type="GO" id="GO:0016810">
    <property type="term" value="F:hydrolase activity, acting on carbon-nitrogen (but not peptide) bonds"/>
    <property type="evidence" value="ECO:0007669"/>
    <property type="project" value="InterPro"/>
</dbReference>
<reference evidence="3 4" key="1">
    <citation type="journal article" date="2010" name="BMC Genomics">
        <title>Comparative genomics and proteomics of Helicobacter mustelae, an ulcerogenic and carcinogenic gastric pathogen.</title>
        <authorList>
            <person name="O'Toole P.W."/>
            <person name="Snelling W.J."/>
            <person name="Canchaya C."/>
            <person name="Forde B.M."/>
            <person name="Hardie K.R."/>
            <person name="Josenhans C."/>
            <person name="Graham R.L.J."/>
            <person name="McMullan G."/>
            <person name="Parkhill J."/>
            <person name="Belda E."/>
            <person name="Bentley S.D."/>
        </authorList>
    </citation>
    <scope>NUCLEOTIDE SEQUENCE [LARGE SCALE GENOMIC DNA]</scope>
    <source>
        <strain evidence="4">ATCC 43772 / LMG 18044 / NCTC 12198 / 12198</strain>
    </source>
</reference>
<dbReference type="InterPro" id="IPR011059">
    <property type="entry name" value="Metal-dep_hydrolase_composite"/>
</dbReference>
<dbReference type="NCBIfam" id="NF006269">
    <property type="entry name" value="PRK08418.1"/>
    <property type="match status" value="1"/>
</dbReference>
<dbReference type="HOGENOM" id="CLU_012358_10_1_7"/>
<accession>D3UJL5</accession>